<evidence type="ECO:0000313" key="2">
    <source>
        <dbReference type="Proteomes" id="UP001597318"/>
    </source>
</evidence>
<protein>
    <recommendedName>
        <fullName evidence="3">Group-specific protein</fullName>
    </recommendedName>
</protein>
<accession>A0ABW5BSV6</accession>
<reference evidence="2" key="1">
    <citation type="journal article" date="2019" name="Int. J. Syst. Evol. Microbiol.">
        <title>The Global Catalogue of Microorganisms (GCM) 10K type strain sequencing project: providing services to taxonomists for standard genome sequencing and annotation.</title>
        <authorList>
            <consortium name="The Broad Institute Genomics Platform"/>
            <consortium name="The Broad Institute Genome Sequencing Center for Infectious Disease"/>
            <person name="Wu L."/>
            <person name="Ma J."/>
        </authorList>
    </citation>
    <scope>NUCLEOTIDE SEQUENCE [LARGE SCALE GENOMIC DNA]</scope>
    <source>
        <strain evidence="2">CGMCC 1.15474</strain>
    </source>
</reference>
<sequence length="88" mass="10159">MTEREKIQLIQEISKEMMKHSVKDQKGAHASEQEKAVELLARALHDFSDLYLKQQNEDEVLKGILAKVKIACNTMERVKKPTIVIKRV</sequence>
<evidence type="ECO:0008006" key="3">
    <source>
        <dbReference type="Google" id="ProtNLM"/>
    </source>
</evidence>
<dbReference type="RefSeq" id="WP_247341324.1">
    <property type="nucleotide sequence ID" value="NZ_CP095550.1"/>
</dbReference>
<comment type="caution">
    <text evidence="1">The sequence shown here is derived from an EMBL/GenBank/DDBJ whole genome shotgun (WGS) entry which is preliminary data.</text>
</comment>
<evidence type="ECO:0000313" key="1">
    <source>
        <dbReference type="EMBL" id="MFD2213152.1"/>
    </source>
</evidence>
<gene>
    <name evidence="1" type="ORF">ACFSKK_05415</name>
</gene>
<keyword evidence="2" id="KW-1185">Reference proteome</keyword>
<name>A0ABW5BSV6_9BACI</name>
<dbReference type="Proteomes" id="UP001597318">
    <property type="component" value="Unassembled WGS sequence"/>
</dbReference>
<organism evidence="1 2">
    <name type="scientific">Metabacillus endolithicus</name>
    <dbReference type="NCBI Taxonomy" id="1535204"/>
    <lineage>
        <taxon>Bacteria</taxon>
        <taxon>Bacillati</taxon>
        <taxon>Bacillota</taxon>
        <taxon>Bacilli</taxon>
        <taxon>Bacillales</taxon>
        <taxon>Bacillaceae</taxon>
        <taxon>Metabacillus</taxon>
    </lineage>
</organism>
<proteinExistence type="predicted"/>
<dbReference type="EMBL" id="JBHUIK010000001">
    <property type="protein sequence ID" value="MFD2213152.1"/>
    <property type="molecule type" value="Genomic_DNA"/>
</dbReference>